<feature type="non-terminal residue" evidence="3">
    <location>
        <position position="319"/>
    </location>
</feature>
<organism evidence="3 4">
    <name type="scientific">Pholiota conissans</name>
    <dbReference type="NCBI Taxonomy" id="109636"/>
    <lineage>
        <taxon>Eukaryota</taxon>
        <taxon>Fungi</taxon>
        <taxon>Dikarya</taxon>
        <taxon>Basidiomycota</taxon>
        <taxon>Agaricomycotina</taxon>
        <taxon>Agaricomycetes</taxon>
        <taxon>Agaricomycetidae</taxon>
        <taxon>Agaricales</taxon>
        <taxon>Agaricineae</taxon>
        <taxon>Strophariaceae</taxon>
        <taxon>Pholiota</taxon>
    </lineage>
</organism>
<dbReference type="Gene3D" id="3.40.50.300">
    <property type="entry name" value="P-loop containing nucleotide triphosphate hydrolases"/>
    <property type="match status" value="1"/>
</dbReference>
<dbReference type="Pfam" id="PF24883">
    <property type="entry name" value="NPHP3_N"/>
    <property type="match status" value="1"/>
</dbReference>
<proteinExistence type="predicted"/>
<evidence type="ECO:0000313" key="3">
    <source>
        <dbReference type="EMBL" id="KAF9471765.1"/>
    </source>
</evidence>
<protein>
    <recommendedName>
        <fullName evidence="2">Nephrocystin 3-like N-terminal domain-containing protein</fullName>
    </recommendedName>
</protein>
<dbReference type="EMBL" id="MU155625">
    <property type="protein sequence ID" value="KAF9471765.1"/>
    <property type="molecule type" value="Genomic_DNA"/>
</dbReference>
<evidence type="ECO:0000256" key="1">
    <source>
        <dbReference type="ARBA" id="ARBA00022737"/>
    </source>
</evidence>
<dbReference type="InterPro" id="IPR027417">
    <property type="entry name" value="P-loop_NTPase"/>
</dbReference>
<gene>
    <name evidence="3" type="ORF">BDN70DRAFT_779670</name>
</gene>
<reference evidence="3" key="1">
    <citation type="submission" date="2020-11" db="EMBL/GenBank/DDBJ databases">
        <authorList>
            <consortium name="DOE Joint Genome Institute"/>
            <person name="Ahrendt S."/>
            <person name="Riley R."/>
            <person name="Andreopoulos W."/>
            <person name="Labutti K."/>
            <person name="Pangilinan J."/>
            <person name="Ruiz-Duenas F.J."/>
            <person name="Barrasa J.M."/>
            <person name="Sanchez-Garcia M."/>
            <person name="Camarero S."/>
            <person name="Miyauchi S."/>
            <person name="Serrano A."/>
            <person name="Linde D."/>
            <person name="Babiker R."/>
            <person name="Drula E."/>
            <person name="Ayuso-Fernandez I."/>
            <person name="Pacheco R."/>
            <person name="Padilla G."/>
            <person name="Ferreira P."/>
            <person name="Barriuso J."/>
            <person name="Kellner H."/>
            <person name="Castanera R."/>
            <person name="Alfaro M."/>
            <person name="Ramirez L."/>
            <person name="Pisabarro A.G."/>
            <person name="Kuo A."/>
            <person name="Tritt A."/>
            <person name="Lipzen A."/>
            <person name="He G."/>
            <person name="Yan M."/>
            <person name="Ng V."/>
            <person name="Cullen D."/>
            <person name="Martin F."/>
            <person name="Rosso M.-N."/>
            <person name="Henrissat B."/>
            <person name="Hibbett D."/>
            <person name="Martinez A.T."/>
            <person name="Grigoriev I.V."/>
        </authorList>
    </citation>
    <scope>NUCLEOTIDE SEQUENCE</scope>
    <source>
        <strain evidence="3">CIRM-BRFM 674</strain>
    </source>
</reference>
<dbReference type="AlphaFoldDB" id="A0A9P5YNB8"/>
<keyword evidence="1" id="KW-0677">Repeat</keyword>
<dbReference type="OrthoDB" id="7464126at2759"/>
<name>A0A9P5YNB8_9AGAR</name>
<feature type="domain" description="Nephrocystin 3-like N-terminal" evidence="2">
    <location>
        <begin position="38"/>
        <end position="195"/>
    </location>
</feature>
<feature type="non-terminal residue" evidence="3">
    <location>
        <position position="1"/>
    </location>
</feature>
<keyword evidence="4" id="KW-1185">Reference proteome</keyword>
<dbReference type="SUPFAM" id="SSF52540">
    <property type="entry name" value="P-loop containing nucleoside triphosphate hydrolases"/>
    <property type="match status" value="1"/>
</dbReference>
<evidence type="ECO:0000313" key="4">
    <source>
        <dbReference type="Proteomes" id="UP000807469"/>
    </source>
</evidence>
<dbReference type="PANTHER" id="PTHR10039:SF16">
    <property type="entry name" value="GPI INOSITOL-DEACYLASE"/>
    <property type="match status" value="1"/>
</dbReference>
<dbReference type="PANTHER" id="PTHR10039">
    <property type="entry name" value="AMELOGENIN"/>
    <property type="match status" value="1"/>
</dbReference>
<dbReference type="InterPro" id="IPR056884">
    <property type="entry name" value="NPHP3-like_N"/>
</dbReference>
<accession>A0A9P5YNB8</accession>
<evidence type="ECO:0000259" key="2">
    <source>
        <dbReference type="Pfam" id="PF24883"/>
    </source>
</evidence>
<sequence>KILQQNVATSALHNSAQRVDPPRCHPETRIEILESIFHWITHSENREHWLLWLNGAAGAGKSAIMQTTAERCVLAAIAIASFFFVRSDSGRNMMEHLVGTLAYQLIKAIPSTADKILSTIEDDPLIFQQSLESQLQQLIIQPLLDLPFTLRDPFVVFIDGLDECLDRTHQSNLIKVLGNICSGKNIPIIFLIASRREAQLLSAFSANDIENLLEIVPLDESEASDDIRRFLNDKFAKICQSHIHRKLLPSNWPPISMVSEIVDKSSGQFIFASTVMNFVSFERANPADQFKIIRDLRLQDPSSEHPFAHLDSLYQYIFS</sequence>
<comment type="caution">
    <text evidence="3">The sequence shown here is derived from an EMBL/GenBank/DDBJ whole genome shotgun (WGS) entry which is preliminary data.</text>
</comment>
<dbReference type="Proteomes" id="UP000807469">
    <property type="component" value="Unassembled WGS sequence"/>
</dbReference>